<dbReference type="AlphaFoldDB" id="A0A0F9MWB2"/>
<dbReference type="InterPro" id="IPR009875">
    <property type="entry name" value="PilZ_domain"/>
</dbReference>
<organism evidence="2">
    <name type="scientific">marine sediment metagenome</name>
    <dbReference type="NCBI Taxonomy" id="412755"/>
    <lineage>
        <taxon>unclassified sequences</taxon>
        <taxon>metagenomes</taxon>
        <taxon>ecological metagenomes</taxon>
    </lineage>
</organism>
<gene>
    <name evidence="2" type="ORF">LCGC14_1335230</name>
</gene>
<reference evidence="2" key="1">
    <citation type="journal article" date="2015" name="Nature">
        <title>Complex archaea that bridge the gap between prokaryotes and eukaryotes.</title>
        <authorList>
            <person name="Spang A."/>
            <person name="Saw J.H."/>
            <person name="Jorgensen S.L."/>
            <person name="Zaremba-Niedzwiedzka K."/>
            <person name="Martijn J."/>
            <person name="Lind A.E."/>
            <person name="van Eijk R."/>
            <person name="Schleper C."/>
            <person name="Guy L."/>
            <person name="Ettema T.J."/>
        </authorList>
    </citation>
    <scope>NUCLEOTIDE SEQUENCE</scope>
</reference>
<protein>
    <recommendedName>
        <fullName evidence="1">PilZ domain-containing protein</fullName>
    </recommendedName>
</protein>
<dbReference type="Pfam" id="PF07238">
    <property type="entry name" value="PilZ"/>
    <property type="match status" value="1"/>
</dbReference>
<name>A0A0F9MWB2_9ZZZZ</name>
<evidence type="ECO:0000259" key="1">
    <source>
        <dbReference type="Pfam" id="PF07238"/>
    </source>
</evidence>
<evidence type="ECO:0000313" key="2">
    <source>
        <dbReference type="EMBL" id="KKM80900.1"/>
    </source>
</evidence>
<proteinExistence type="predicted"/>
<dbReference type="Gene3D" id="2.40.10.220">
    <property type="entry name" value="predicted glycosyltransferase like domains"/>
    <property type="match status" value="1"/>
</dbReference>
<dbReference type="EMBL" id="LAZR01008111">
    <property type="protein sequence ID" value="KKM80900.1"/>
    <property type="molecule type" value="Genomic_DNA"/>
</dbReference>
<dbReference type="GO" id="GO:0035438">
    <property type="term" value="F:cyclic-di-GMP binding"/>
    <property type="evidence" value="ECO:0007669"/>
    <property type="project" value="InterPro"/>
</dbReference>
<comment type="caution">
    <text evidence="2">The sequence shown here is derived from an EMBL/GenBank/DDBJ whole genome shotgun (WGS) entry which is preliminary data.</text>
</comment>
<sequence length="264" mass="29936">MNPNRVLSGRQYAEILDYAVREHALAVITIHDDDWKTFKCRFLERDANRRFFVLDHEPFQGKQLPDLTPGMYTGISFRHKNRKIMFATVVEARGRFALDEKTSVVAVRYRWPESVTELQRRAYYRTPVPTGTNLMANLWPGGVRARAASQNRTLSVSTGQVLDLSCGGTFVRLAQTTPPVWTADQTIGIELFLPDGRAPLTVDAYYRGTRPDTEGNLCVAVQFVGLELAVDGPLVLQRLNRCVQRLHRLNKGTEPRNSQSRFQG</sequence>
<feature type="domain" description="PilZ" evidence="1">
    <location>
        <begin position="149"/>
        <end position="229"/>
    </location>
</feature>
<accession>A0A0F9MWB2</accession>